<reference evidence="2" key="1">
    <citation type="journal article" date="2014" name="Int. J. Syst. Evol. Microbiol.">
        <title>Complete genome sequence of Corynebacterium casei LMG S-19264T (=DSM 44701T), isolated from a smear-ripened cheese.</title>
        <authorList>
            <consortium name="US DOE Joint Genome Institute (JGI-PGF)"/>
            <person name="Walter F."/>
            <person name="Albersmeier A."/>
            <person name="Kalinowski J."/>
            <person name="Ruckert C."/>
        </authorList>
    </citation>
    <scope>NUCLEOTIDE SEQUENCE</scope>
    <source>
        <strain evidence="2">JCM 15759</strain>
    </source>
</reference>
<dbReference type="EMBL" id="BMON01000001">
    <property type="protein sequence ID" value="GGM25619.1"/>
    <property type="molecule type" value="Genomic_DNA"/>
</dbReference>
<dbReference type="AlphaFoldDB" id="A0A830FI25"/>
<dbReference type="Pfam" id="PF18545">
    <property type="entry name" value="HalOD1"/>
    <property type="match status" value="1"/>
</dbReference>
<dbReference type="Proteomes" id="UP000656367">
    <property type="component" value="Unassembled WGS sequence"/>
</dbReference>
<reference evidence="2" key="2">
    <citation type="submission" date="2020-09" db="EMBL/GenBank/DDBJ databases">
        <authorList>
            <person name="Sun Q."/>
            <person name="Ohkuma M."/>
        </authorList>
    </citation>
    <scope>NUCLEOTIDE SEQUENCE</scope>
    <source>
        <strain evidence="2">JCM 15759</strain>
    </source>
</reference>
<dbReference type="InterPro" id="IPR040624">
    <property type="entry name" value="HalOD1"/>
</dbReference>
<comment type="caution">
    <text evidence="2">The sequence shown here is derived from an EMBL/GenBank/DDBJ whole genome shotgun (WGS) entry which is preliminary data.</text>
</comment>
<accession>A0A830FI25</accession>
<evidence type="ECO:0000313" key="3">
    <source>
        <dbReference type="Proteomes" id="UP000656367"/>
    </source>
</evidence>
<evidence type="ECO:0000313" key="2">
    <source>
        <dbReference type="EMBL" id="GGM25619.1"/>
    </source>
</evidence>
<evidence type="ECO:0000259" key="1">
    <source>
        <dbReference type="Pfam" id="PF18545"/>
    </source>
</evidence>
<protein>
    <recommendedName>
        <fullName evidence="1">Halobacterial output domain-containing protein</fullName>
    </recommendedName>
</protein>
<feature type="domain" description="Halobacterial output" evidence="1">
    <location>
        <begin position="18"/>
        <end position="84"/>
    </location>
</feature>
<proteinExistence type="predicted"/>
<name>A0A830FI25_HALAR</name>
<organism evidence="2 3">
    <name type="scientific">Haloarcula argentinensis</name>
    <dbReference type="NCBI Taxonomy" id="43776"/>
    <lineage>
        <taxon>Archaea</taxon>
        <taxon>Methanobacteriati</taxon>
        <taxon>Methanobacteriota</taxon>
        <taxon>Stenosarchaea group</taxon>
        <taxon>Halobacteria</taxon>
        <taxon>Halobacteriales</taxon>
        <taxon>Haloarculaceae</taxon>
        <taxon>Haloarcula</taxon>
    </lineage>
</organism>
<sequence length="85" mass="9228">MIGEAEDFSMQRPIDPSTPIHVAVKETVAALEDCHPTQLGSLDMAVDGERLDAVLDTAPEELPMLFQYCGYTVTVDDTGTLCVEN</sequence>
<gene>
    <name evidence="2" type="ORF">GCM10009006_03530</name>
</gene>